<accession>E9HNG6</accession>
<proteinExistence type="predicted"/>
<keyword evidence="2" id="KW-1185">Reference proteome</keyword>
<sequence length="92" mass="10933">MLFIVPSKEALESNVLFKLRSFGHKWHIESLIFLIRSIQYRGVFDADIYMSLTILRSLCLFSRNKEIGFRNKEIRFTQMEIIIDHITTYSDS</sequence>
<dbReference type="HOGENOM" id="CLU_2415507_0_0_1"/>
<evidence type="ECO:0000313" key="1">
    <source>
        <dbReference type="EMBL" id="EFX66715.1"/>
    </source>
</evidence>
<dbReference type="EMBL" id="GL732696">
    <property type="protein sequence ID" value="EFX66715.1"/>
    <property type="molecule type" value="Genomic_DNA"/>
</dbReference>
<dbReference type="Proteomes" id="UP000000305">
    <property type="component" value="Unassembled WGS sequence"/>
</dbReference>
<evidence type="ECO:0000313" key="2">
    <source>
        <dbReference type="Proteomes" id="UP000000305"/>
    </source>
</evidence>
<dbReference type="KEGG" id="dpx:DAPPUDRAFT_262678"/>
<name>E9HNG6_DAPPU</name>
<organism evidence="1 2">
    <name type="scientific">Daphnia pulex</name>
    <name type="common">Water flea</name>
    <dbReference type="NCBI Taxonomy" id="6669"/>
    <lineage>
        <taxon>Eukaryota</taxon>
        <taxon>Metazoa</taxon>
        <taxon>Ecdysozoa</taxon>
        <taxon>Arthropoda</taxon>
        <taxon>Crustacea</taxon>
        <taxon>Branchiopoda</taxon>
        <taxon>Diplostraca</taxon>
        <taxon>Cladocera</taxon>
        <taxon>Anomopoda</taxon>
        <taxon>Daphniidae</taxon>
        <taxon>Daphnia</taxon>
    </lineage>
</organism>
<dbReference type="AlphaFoldDB" id="E9HNG6"/>
<dbReference type="InParanoid" id="E9HNG6"/>
<gene>
    <name evidence="1" type="ORF">DAPPUDRAFT_262678</name>
</gene>
<reference evidence="1 2" key="1">
    <citation type="journal article" date="2011" name="Science">
        <title>The ecoresponsive genome of Daphnia pulex.</title>
        <authorList>
            <person name="Colbourne J.K."/>
            <person name="Pfrender M.E."/>
            <person name="Gilbert D."/>
            <person name="Thomas W.K."/>
            <person name="Tucker A."/>
            <person name="Oakley T.H."/>
            <person name="Tokishita S."/>
            <person name="Aerts A."/>
            <person name="Arnold G.J."/>
            <person name="Basu M.K."/>
            <person name="Bauer D.J."/>
            <person name="Caceres C.E."/>
            <person name="Carmel L."/>
            <person name="Casola C."/>
            <person name="Choi J.H."/>
            <person name="Detter J.C."/>
            <person name="Dong Q."/>
            <person name="Dusheyko S."/>
            <person name="Eads B.D."/>
            <person name="Frohlich T."/>
            <person name="Geiler-Samerotte K.A."/>
            <person name="Gerlach D."/>
            <person name="Hatcher P."/>
            <person name="Jogdeo S."/>
            <person name="Krijgsveld J."/>
            <person name="Kriventseva E.V."/>
            <person name="Kultz D."/>
            <person name="Laforsch C."/>
            <person name="Lindquist E."/>
            <person name="Lopez J."/>
            <person name="Manak J.R."/>
            <person name="Muller J."/>
            <person name="Pangilinan J."/>
            <person name="Patwardhan R.P."/>
            <person name="Pitluck S."/>
            <person name="Pritham E.J."/>
            <person name="Rechtsteiner A."/>
            <person name="Rho M."/>
            <person name="Rogozin I.B."/>
            <person name="Sakarya O."/>
            <person name="Salamov A."/>
            <person name="Schaack S."/>
            <person name="Shapiro H."/>
            <person name="Shiga Y."/>
            <person name="Skalitzky C."/>
            <person name="Smith Z."/>
            <person name="Souvorov A."/>
            <person name="Sung W."/>
            <person name="Tang Z."/>
            <person name="Tsuchiya D."/>
            <person name="Tu H."/>
            <person name="Vos H."/>
            <person name="Wang M."/>
            <person name="Wolf Y.I."/>
            <person name="Yamagata H."/>
            <person name="Yamada T."/>
            <person name="Ye Y."/>
            <person name="Shaw J.R."/>
            <person name="Andrews J."/>
            <person name="Crease T.J."/>
            <person name="Tang H."/>
            <person name="Lucas S.M."/>
            <person name="Robertson H.M."/>
            <person name="Bork P."/>
            <person name="Koonin E.V."/>
            <person name="Zdobnov E.M."/>
            <person name="Grigoriev I.V."/>
            <person name="Lynch M."/>
            <person name="Boore J.L."/>
        </authorList>
    </citation>
    <scope>NUCLEOTIDE SEQUENCE [LARGE SCALE GENOMIC DNA]</scope>
</reference>
<protein>
    <submittedName>
        <fullName evidence="1">Uncharacterized protein</fullName>
    </submittedName>
</protein>